<dbReference type="Proteomes" id="UP001207337">
    <property type="component" value="Unassembled WGS sequence"/>
</dbReference>
<dbReference type="InterPro" id="IPR005467">
    <property type="entry name" value="His_kinase_dom"/>
</dbReference>
<dbReference type="RefSeq" id="WP_265791463.1">
    <property type="nucleotide sequence ID" value="NZ_BAABRS010000005.1"/>
</dbReference>
<dbReference type="InterPro" id="IPR036890">
    <property type="entry name" value="HATPase_C_sf"/>
</dbReference>
<sequence>METNNSDDTDSSIADCIKSADWTDHPLGPSDKWPDNLQATISIMSNSTLPMVLFWGSNHFCFFNKAYRPFLNTSSNYLNDLGKKGEHLWSESWEAMKDKLDQVFNNNKTVWSEKVNNNIVNKYEYSPVKDPVGGVGGVLVICQVDMEILSKKPGLEYPFQKENHILESITDGFFEIQEDWTVIQWNREAEIQLKMTREEIVGKNLWEVFPADKAQKSYVEYKKALETKRPSSFEEYFEPLGKWFSVNVHPSTEGITVYFQNITEQRRLQLINERTEQISGVAGWEYDVSTEKVFMTPKAFEIYELPKRKFLSPHINQKLYDEESLDKINKALERAIKHKESYSIELNLTRKEGEKRIIQVNGFPLAKEGKVTKVYGTLEDITQEKEAQEELEKAYTKLKTAQQIAKLGYWTHNIIEDKSDWSENVYNIWERDPNNFFPNFENLLKTIHPEDREIFMGDAAEPFPDKNFYDSEHRIITPDGKVKWIMERITLHRDEEGNPKMLEGIAQDITQQKKQEEKIKEALKEKETLLAEIHHRVKNNLAVVSGMMQLQAFDEENEELRAKLLDSVIRIGSMATIHEQLYQSNSFSKLEFSQNIKTLVEKILNTMPVQADISLDLNLSSIQLNVNQAIPCSLVVNEVVTNIIKHAFKERKKGKIMIDLAEVDEQLKLVIKDDGVGFPENLDISETNTLGYRLINTLAKQLDATFSYRPSPEKEKGTIFYLQFEKSEIKGIGSAYI</sequence>
<dbReference type="PROSITE" id="PS50112">
    <property type="entry name" value="PAS"/>
    <property type="match status" value="1"/>
</dbReference>
<keyword evidence="6" id="KW-1185">Reference proteome</keyword>
<dbReference type="Gene3D" id="3.30.450.20">
    <property type="entry name" value="PAS domain"/>
    <property type="match status" value="4"/>
</dbReference>
<dbReference type="InterPro" id="IPR013655">
    <property type="entry name" value="PAS_fold_3"/>
</dbReference>
<gene>
    <name evidence="5" type="ORF">LQ318_15325</name>
</gene>
<evidence type="ECO:0000256" key="1">
    <source>
        <dbReference type="SAM" id="Coils"/>
    </source>
</evidence>
<dbReference type="EMBL" id="JAJNDC010000005">
    <property type="protein sequence ID" value="MCW9714278.1"/>
    <property type="molecule type" value="Genomic_DNA"/>
</dbReference>
<dbReference type="InterPro" id="IPR003594">
    <property type="entry name" value="HATPase_dom"/>
</dbReference>
<dbReference type="InterPro" id="IPR001610">
    <property type="entry name" value="PAC"/>
</dbReference>
<accession>A0ABT3Q2F8</accession>
<dbReference type="Pfam" id="PF07568">
    <property type="entry name" value="HisKA_2"/>
    <property type="match status" value="1"/>
</dbReference>
<dbReference type="PROSITE" id="PS50109">
    <property type="entry name" value="HIS_KIN"/>
    <property type="match status" value="1"/>
</dbReference>
<proteinExistence type="predicted"/>
<dbReference type="CDD" id="cd00130">
    <property type="entry name" value="PAS"/>
    <property type="match status" value="2"/>
</dbReference>
<dbReference type="SUPFAM" id="SSF55874">
    <property type="entry name" value="ATPase domain of HSP90 chaperone/DNA topoisomerase II/histidine kinase"/>
    <property type="match status" value="1"/>
</dbReference>
<dbReference type="Pfam" id="PF02518">
    <property type="entry name" value="HATPase_c"/>
    <property type="match status" value="1"/>
</dbReference>
<evidence type="ECO:0000313" key="5">
    <source>
        <dbReference type="EMBL" id="MCW9714278.1"/>
    </source>
</evidence>
<dbReference type="InterPro" id="IPR000014">
    <property type="entry name" value="PAS"/>
</dbReference>
<dbReference type="NCBIfam" id="TIGR00229">
    <property type="entry name" value="sensory_box"/>
    <property type="match status" value="3"/>
</dbReference>
<dbReference type="SMART" id="SM00091">
    <property type="entry name" value="PAS"/>
    <property type="match status" value="1"/>
</dbReference>
<feature type="domain" description="PAC" evidence="4">
    <location>
        <begin position="469"/>
        <end position="521"/>
    </location>
</feature>
<evidence type="ECO:0000259" key="4">
    <source>
        <dbReference type="PROSITE" id="PS50113"/>
    </source>
</evidence>
<reference evidence="5 6" key="1">
    <citation type="submission" date="2021-11" db="EMBL/GenBank/DDBJ databases">
        <title>Aliifidinibius sp. nov., a new bacterium isolated from saline soil.</title>
        <authorList>
            <person name="Galisteo C."/>
            <person name="De La Haba R."/>
            <person name="Sanchez-Porro C."/>
            <person name="Ventosa A."/>
        </authorList>
    </citation>
    <scope>NUCLEOTIDE SEQUENCE [LARGE SCALE GENOMIC DNA]</scope>
    <source>
        <strain evidence="5 6">KACC 190600</strain>
    </source>
</reference>
<dbReference type="Pfam" id="PF08447">
    <property type="entry name" value="PAS_3"/>
    <property type="match status" value="2"/>
</dbReference>
<dbReference type="Pfam" id="PF08448">
    <property type="entry name" value="PAS_4"/>
    <property type="match status" value="1"/>
</dbReference>
<feature type="domain" description="Histidine kinase" evidence="2">
    <location>
        <begin position="532"/>
        <end position="728"/>
    </location>
</feature>
<dbReference type="SUPFAM" id="SSF55785">
    <property type="entry name" value="PYP-like sensor domain (PAS domain)"/>
    <property type="match status" value="3"/>
</dbReference>
<dbReference type="InterPro" id="IPR035965">
    <property type="entry name" value="PAS-like_dom_sf"/>
</dbReference>
<evidence type="ECO:0000259" key="2">
    <source>
        <dbReference type="PROSITE" id="PS50109"/>
    </source>
</evidence>
<feature type="domain" description="PAC" evidence="4">
    <location>
        <begin position="342"/>
        <end position="393"/>
    </location>
</feature>
<dbReference type="Gene3D" id="3.30.565.10">
    <property type="entry name" value="Histidine kinase-like ATPase, C-terminal domain"/>
    <property type="match status" value="1"/>
</dbReference>
<dbReference type="InterPro" id="IPR013656">
    <property type="entry name" value="PAS_4"/>
</dbReference>
<dbReference type="SMART" id="SM00387">
    <property type="entry name" value="HATPase_c"/>
    <property type="match status" value="1"/>
</dbReference>
<name>A0ABT3Q2F8_9BACT</name>
<organism evidence="5 6">
    <name type="scientific">Fodinibius salicampi</name>
    <dbReference type="NCBI Taxonomy" id="1920655"/>
    <lineage>
        <taxon>Bacteria</taxon>
        <taxon>Pseudomonadati</taxon>
        <taxon>Balneolota</taxon>
        <taxon>Balneolia</taxon>
        <taxon>Balneolales</taxon>
        <taxon>Balneolaceae</taxon>
        <taxon>Fodinibius</taxon>
    </lineage>
</organism>
<evidence type="ECO:0000259" key="3">
    <source>
        <dbReference type="PROSITE" id="PS50112"/>
    </source>
</evidence>
<dbReference type="InterPro" id="IPR000700">
    <property type="entry name" value="PAS-assoc_C"/>
</dbReference>
<keyword evidence="1" id="KW-0175">Coiled coil</keyword>
<dbReference type="InterPro" id="IPR011495">
    <property type="entry name" value="Sig_transdc_His_kin_sub2_dim/P"/>
</dbReference>
<dbReference type="PANTHER" id="PTHR43065">
    <property type="entry name" value="SENSOR HISTIDINE KINASE"/>
    <property type="match status" value="1"/>
</dbReference>
<evidence type="ECO:0000313" key="6">
    <source>
        <dbReference type="Proteomes" id="UP001207337"/>
    </source>
</evidence>
<comment type="caution">
    <text evidence="5">The sequence shown here is derived from an EMBL/GenBank/DDBJ whole genome shotgun (WGS) entry which is preliminary data.</text>
</comment>
<dbReference type="PROSITE" id="PS50113">
    <property type="entry name" value="PAC"/>
    <property type="match status" value="2"/>
</dbReference>
<protein>
    <submittedName>
        <fullName evidence="5">PAS domain S-box protein</fullName>
    </submittedName>
</protein>
<dbReference type="PANTHER" id="PTHR43065:SF23">
    <property type="entry name" value="SENSOR HISTIDINE KINASE PDTAS"/>
    <property type="match status" value="1"/>
</dbReference>
<feature type="coiled-coil region" evidence="1">
    <location>
        <begin position="505"/>
        <end position="532"/>
    </location>
</feature>
<feature type="domain" description="PAS" evidence="3">
    <location>
        <begin position="164"/>
        <end position="228"/>
    </location>
</feature>
<dbReference type="SMART" id="SM00086">
    <property type="entry name" value="PAC"/>
    <property type="match status" value="2"/>
</dbReference>